<name>A0A3R9K885_STROR</name>
<feature type="transmembrane region" description="Helical" evidence="1">
    <location>
        <begin position="65"/>
        <end position="87"/>
    </location>
</feature>
<dbReference type="OrthoDB" id="9927167at2"/>
<keyword evidence="1" id="KW-0812">Transmembrane</keyword>
<dbReference type="RefSeq" id="WP_125395246.1">
    <property type="nucleotide sequence ID" value="NZ_RJPJ01000007.1"/>
</dbReference>
<dbReference type="Proteomes" id="UP000280182">
    <property type="component" value="Unassembled WGS sequence"/>
</dbReference>
<accession>A0A3R9K885</accession>
<keyword evidence="1" id="KW-0472">Membrane</keyword>
<keyword evidence="1" id="KW-1133">Transmembrane helix</keyword>
<evidence type="ECO:0000256" key="1">
    <source>
        <dbReference type="SAM" id="Phobius"/>
    </source>
</evidence>
<reference evidence="2 3" key="1">
    <citation type="submission" date="2018-11" db="EMBL/GenBank/DDBJ databases">
        <title>Species Designations Belie Phenotypic and Genotypic Heterogeneity in Oral Streptococci.</title>
        <authorList>
            <person name="Velsko I."/>
        </authorList>
    </citation>
    <scope>NUCLEOTIDE SEQUENCE [LARGE SCALE GENOMIC DNA]</scope>
    <source>
        <strain evidence="2 3">BCC12</strain>
    </source>
</reference>
<proteinExistence type="predicted"/>
<protein>
    <recommendedName>
        <fullName evidence="4">tRNA (Guanine-N7)-methyltransferase</fullName>
    </recommendedName>
</protein>
<dbReference type="AlphaFoldDB" id="A0A3R9K885"/>
<sequence>MSVLDDEYLKNTRKVYNDFCDRADNYETAKDFIDNIPVECLTRYREIILAEHDGSIKNDEMVRDFATSVLLSALVSALVSAIISLEISMSKFVIPFTIGMILIGFVFLIIHWNFIANTKKRQKYINVSVLIGYLKIK</sequence>
<organism evidence="2 3">
    <name type="scientific">Streptococcus oralis</name>
    <dbReference type="NCBI Taxonomy" id="1303"/>
    <lineage>
        <taxon>Bacteria</taxon>
        <taxon>Bacillati</taxon>
        <taxon>Bacillota</taxon>
        <taxon>Bacilli</taxon>
        <taxon>Lactobacillales</taxon>
        <taxon>Streptococcaceae</taxon>
        <taxon>Streptococcus</taxon>
    </lineage>
</organism>
<evidence type="ECO:0000313" key="2">
    <source>
        <dbReference type="EMBL" id="RSJ67023.1"/>
    </source>
</evidence>
<evidence type="ECO:0008006" key="4">
    <source>
        <dbReference type="Google" id="ProtNLM"/>
    </source>
</evidence>
<evidence type="ECO:0000313" key="3">
    <source>
        <dbReference type="Proteomes" id="UP000280182"/>
    </source>
</evidence>
<comment type="caution">
    <text evidence="2">The sequence shown here is derived from an EMBL/GenBank/DDBJ whole genome shotgun (WGS) entry which is preliminary data.</text>
</comment>
<feature type="transmembrane region" description="Helical" evidence="1">
    <location>
        <begin position="93"/>
        <end position="115"/>
    </location>
</feature>
<gene>
    <name evidence="2" type="ORF">D8802_06405</name>
</gene>
<dbReference type="EMBL" id="RJPJ01000007">
    <property type="protein sequence ID" value="RSJ67023.1"/>
    <property type="molecule type" value="Genomic_DNA"/>
</dbReference>